<dbReference type="KEGG" id="tos:Theos_1601"/>
<keyword evidence="2" id="KW-1185">Reference proteome</keyword>
<gene>
    <name evidence="1" type="ORF">Theos_1601</name>
</gene>
<evidence type="ECO:0000313" key="1">
    <source>
        <dbReference type="EMBL" id="AFV76629.1"/>
    </source>
</evidence>
<protein>
    <submittedName>
        <fullName evidence="1">Uncharacterized protein</fullName>
    </submittedName>
</protein>
<dbReference type="Proteomes" id="UP000000211">
    <property type="component" value="Chromosome"/>
</dbReference>
<dbReference type="AlphaFoldDB" id="K7R6S4"/>
<proteinExistence type="predicted"/>
<dbReference type="STRING" id="751945.Theos_1601"/>
<reference evidence="1 2" key="1">
    <citation type="journal article" date="2013" name="Genome Announc.">
        <title>Whole Genome Sequencing of Thermus oshimai JL-2 and Thermus thermophilus JL-18, Incomplete Denitrifiers from the United States Great Basin.</title>
        <authorList>
            <person name="Murugapiran S.K."/>
            <person name="Huntemann M."/>
            <person name="Wei C.L."/>
            <person name="Han J."/>
            <person name="Detter J.C."/>
            <person name="Han C.S."/>
            <person name="Erkkila T.H."/>
            <person name="Teshima H."/>
            <person name="Chen A."/>
            <person name="Kyrpides N."/>
            <person name="Mavrommatis K."/>
            <person name="Markowitz V."/>
            <person name="Szeto E."/>
            <person name="Ivanova N."/>
            <person name="Pagani I."/>
            <person name="Lam J."/>
            <person name="McDonald A.I."/>
            <person name="Dodsworth J.A."/>
            <person name="Pati A."/>
            <person name="Goodwin L."/>
            <person name="Peters L."/>
            <person name="Pitluck S."/>
            <person name="Woyke T."/>
            <person name="Hedlund B.P."/>
        </authorList>
    </citation>
    <scope>NUCLEOTIDE SEQUENCE</scope>
    <source>
        <strain evidence="1 2">JL-2</strain>
    </source>
</reference>
<organism evidence="1 2">
    <name type="scientific">Thermus oshimai JL-2</name>
    <dbReference type="NCBI Taxonomy" id="751945"/>
    <lineage>
        <taxon>Bacteria</taxon>
        <taxon>Thermotogati</taxon>
        <taxon>Deinococcota</taxon>
        <taxon>Deinococci</taxon>
        <taxon>Thermales</taxon>
        <taxon>Thermaceae</taxon>
        <taxon>Thermus</taxon>
    </lineage>
</organism>
<evidence type="ECO:0000313" key="2">
    <source>
        <dbReference type="Proteomes" id="UP000000211"/>
    </source>
</evidence>
<name>K7R6S4_THEOS</name>
<dbReference type="PATRIC" id="fig|751945.3.peg.1577"/>
<dbReference type="eggNOG" id="ENOG5032TCI">
    <property type="taxonomic scope" value="Bacteria"/>
</dbReference>
<dbReference type="HOGENOM" id="CLU_1967936_0_0_0"/>
<sequence length="125" mass="14423">MRSLGFLLLVALGMYWYAEEYGLAVGYPPFLPMLYWKYTGEARYPIRVTGLMDAVKVKVGGELKEGRLWVALLREGRVVGEERFSGAFQRELRFPTAPGEYVIRFRLEDAKGFVRYDWVATKFAP</sequence>
<dbReference type="RefSeq" id="WP_016329808.1">
    <property type="nucleotide sequence ID" value="NC_019386.1"/>
</dbReference>
<accession>K7R6S4</accession>
<dbReference type="EMBL" id="CP003249">
    <property type="protein sequence ID" value="AFV76629.1"/>
    <property type="molecule type" value="Genomic_DNA"/>
</dbReference>
<dbReference type="OrthoDB" id="32446at2"/>